<protein>
    <submittedName>
        <fullName evidence="1">AF0941-like protein</fullName>
    </submittedName>
</protein>
<dbReference type="EMBL" id="CM037023">
    <property type="protein sequence ID" value="KAH7665213.1"/>
    <property type="molecule type" value="Genomic_DNA"/>
</dbReference>
<keyword evidence="2" id="KW-1185">Reference proteome</keyword>
<reference evidence="2" key="1">
    <citation type="journal article" date="2022" name="Nat. Commun.">
        <title>Chromosome evolution and the genetic basis of agronomically important traits in greater yam.</title>
        <authorList>
            <person name="Bredeson J.V."/>
            <person name="Lyons J.B."/>
            <person name="Oniyinde I.O."/>
            <person name="Okereke N.R."/>
            <person name="Kolade O."/>
            <person name="Nnabue I."/>
            <person name="Nwadili C.O."/>
            <person name="Hribova E."/>
            <person name="Parker M."/>
            <person name="Nwogha J."/>
            <person name="Shu S."/>
            <person name="Carlson J."/>
            <person name="Kariba R."/>
            <person name="Muthemba S."/>
            <person name="Knop K."/>
            <person name="Barton G.J."/>
            <person name="Sherwood A.V."/>
            <person name="Lopez-Montes A."/>
            <person name="Asiedu R."/>
            <person name="Jamnadass R."/>
            <person name="Muchugi A."/>
            <person name="Goodstein D."/>
            <person name="Egesi C.N."/>
            <person name="Featherston J."/>
            <person name="Asfaw A."/>
            <person name="Simpson G.G."/>
            <person name="Dolezel J."/>
            <person name="Hendre P.S."/>
            <person name="Van Deynze A."/>
            <person name="Kumar P.L."/>
            <person name="Obidiegwu J.E."/>
            <person name="Bhattacharjee R."/>
            <person name="Rokhsar D.S."/>
        </authorList>
    </citation>
    <scope>NUCLEOTIDE SEQUENCE [LARGE SCALE GENOMIC DNA]</scope>
    <source>
        <strain evidence="2">cv. TDa95/00328</strain>
    </source>
</reference>
<accession>A0ACB7UWU5</accession>
<sequence>MGKRKRLNITKANRTSTSQQQSESGSLSEQQSVILGSEFSPNEPRQQSEQPSTSCNAKSKKVRGPTRMADIWDLNNEERVVVRLNDHHIPVGEEATKLTRFIGSKMQMPNFAPITYTTWHEFPDSTKEEIWKVIETKFTFELFHSHENDESLNENTTQMVKSWIVSDMSTKWRQWKNFLKSKYFDEHKTVEEMVAKIDDPRVDKQQFLVIATYWLTDKAKELMKKGLSESNSQDPKRCSWENDVYSQVKGPEKRGRIRCMGTISTSSRKSGPSCSQIIYHNEVQGLKAEVQGLKEALTTVISLFQKQFPNENVEVLNSVTRIVNGEVPDASSAQQTPRGNNHSHESSYQANPNASSDAV</sequence>
<evidence type="ECO:0000313" key="2">
    <source>
        <dbReference type="Proteomes" id="UP000827976"/>
    </source>
</evidence>
<dbReference type="Proteomes" id="UP000827976">
    <property type="component" value="Chromosome 13"/>
</dbReference>
<organism evidence="1 2">
    <name type="scientific">Dioscorea alata</name>
    <name type="common">Purple yam</name>
    <dbReference type="NCBI Taxonomy" id="55571"/>
    <lineage>
        <taxon>Eukaryota</taxon>
        <taxon>Viridiplantae</taxon>
        <taxon>Streptophyta</taxon>
        <taxon>Embryophyta</taxon>
        <taxon>Tracheophyta</taxon>
        <taxon>Spermatophyta</taxon>
        <taxon>Magnoliopsida</taxon>
        <taxon>Liliopsida</taxon>
        <taxon>Dioscoreales</taxon>
        <taxon>Dioscoreaceae</taxon>
        <taxon>Dioscorea</taxon>
    </lineage>
</organism>
<comment type="caution">
    <text evidence="1">The sequence shown here is derived from an EMBL/GenBank/DDBJ whole genome shotgun (WGS) entry which is preliminary data.</text>
</comment>
<gene>
    <name evidence="1" type="ORF">IHE45_13G017900</name>
</gene>
<name>A0ACB7UWU5_DIOAL</name>
<proteinExistence type="predicted"/>
<evidence type="ECO:0000313" key="1">
    <source>
        <dbReference type="EMBL" id="KAH7665213.1"/>
    </source>
</evidence>